<evidence type="ECO:0000313" key="2">
    <source>
        <dbReference type="Proteomes" id="UP000254601"/>
    </source>
</evidence>
<keyword evidence="2" id="KW-1185">Reference proteome</keyword>
<dbReference type="RefSeq" id="WP_115306208.1">
    <property type="nucleotide sequence ID" value="NZ_UHIC01000003.1"/>
</dbReference>
<dbReference type="AlphaFoldDB" id="A0A380RB79"/>
<name>A0A380RB79_9GAMM</name>
<dbReference type="EMBL" id="UHIC01000003">
    <property type="protein sequence ID" value="SUQ09771.1"/>
    <property type="molecule type" value="Genomic_DNA"/>
</dbReference>
<evidence type="ECO:0000313" key="1">
    <source>
        <dbReference type="EMBL" id="SUQ09771.1"/>
    </source>
</evidence>
<proteinExistence type="predicted"/>
<organism evidence="1 2">
    <name type="scientific">Suttonella ornithocola</name>
    <dbReference type="NCBI Taxonomy" id="279832"/>
    <lineage>
        <taxon>Bacteria</taxon>
        <taxon>Pseudomonadati</taxon>
        <taxon>Pseudomonadota</taxon>
        <taxon>Gammaproteobacteria</taxon>
        <taxon>Cardiobacteriales</taxon>
        <taxon>Cardiobacteriaceae</taxon>
        <taxon>Suttonella</taxon>
    </lineage>
</organism>
<sequence>MMTQSQHAQVRAEITAHIKQNGKHPTQCQTLLLMLKTGAEITQKIAEQYGLGAAFRSRISDLKRRGVLINSDYINVKSRFDDKQAQVKAHRLVGVAQ</sequence>
<reference evidence="1 2" key="1">
    <citation type="submission" date="2018-06" db="EMBL/GenBank/DDBJ databases">
        <authorList>
            <consortium name="Pathogen Informatics"/>
            <person name="Doyle S."/>
        </authorList>
    </citation>
    <scope>NUCLEOTIDE SEQUENCE [LARGE SCALE GENOMIC DNA]</scope>
    <source>
        <strain evidence="1 2">NCTC13337</strain>
    </source>
</reference>
<gene>
    <name evidence="1" type="ORF">NCTC13337_02770</name>
</gene>
<accession>A0A380RB79</accession>
<protein>
    <submittedName>
        <fullName evidence="1">Uncharacterized protein</fullName>
    </submittedName>
</protein>
<dbReference type="Proteomes" id="UP000254601">
    <property type="component" value="Unassembled WGS sequence"/>
</dbReference>